<accession>A0A2G9V130</accession>
<sequence>MYNANRVQKDYRKLSKAERRKRRRATPKYRNLHATRERFLDLKPSKTTSPEVLIKLEPNSYNNSSRGMRNASPMCKSRKSDKSRIVQHGFCATSLLAADVACGEETVEN</sequence>
<dbReference type="Proteomes" id="UP000230423">
    <property type="component" value="Unassembled WGS sequence"/>
</dbReference>
<gene>
    <name evidence="2" type="ORF">TELCIR_01753</name>
</gene>
<protein>
    <submittedName>
        <fullName evidence="2">Uncharacterized protein</fullName>
    </submittedName>
</protein>
<feature type="region of interest" description="Disordered" evidence="1">
    <location>
        <begin position="58"/>
        <end position="80"/>
    </location>
</feature>
<name>A0A2G9V130_TELCI</name>
<evidence type="ECO:0000313" key="2">
    <source>
        <dbReference type="EMBL" id="PIO76185.1"/>
    </source>
</evidence>
<organism evidence="2 3">
    <name type="scientific">Teladorsagia circumcincta</name>
    <name type="common">Brown stomach worm</name>
    <name type="synonym">Ostertagia circumcincta</name>
    <dbReference type="NCBI Taxonomy" id="45464"/>
    <lineage>
        <taxon>Eukaryota</taxon>
        <taxon>Metazoa</taxon>
        <taxon>Ecdysozoa</taxon>
        <taxon>Nematoda</taxon>
        <taxon>Chromadorea</taxon>
        <taxon>Rhabditida</taxon>
        <taxon>Rhabditina</taxon>
        <taxon>Rhabditomorpha</taxon>
        <taxon>Strongyloidea</taxon>
        <taxon>Trichostrongylidae</taxon>
        <taxon>Teladorsagia</taxon>
    </lineage>
</organism>
<feature type="compositionally biased region" description="Basic residues" evidence="1">
    <location>
        <begin position="18"/>
        <end position="27"/>
    </location>
</feature>
<feature type="region of interest" description="Disordered" evidence="1">
    <location>
        <begin position="1"/>
        <end position="27"/>
    </location>
</feature>
<proteinExistence type="predicted"/>
<dbReference type="EMBL" id="KZ345072">
    <property type="protein sequence ID" value="PIO76185.1"/>
    <property type="molecule type" value="Genomic_DNA"/>
</dbReference>
<feature type="compositionally biased region" description="Basic and acidic residues" evidence="1">
    <location>
        <begin position="7"/>
        <end position="17"/>
    </location>
</feature>
<evidence type="ECO:0000256" key="1">
    <source>
        <dbReference type="SAM" id="MobiDB-lite"/>
    </source>
</evidence>
<dbReference type="AlphaFoldDB" id="A0A2G9V130"/>
<reference evidence="2 3" key="1">
    <citation type="submission" date="2015-09" db="EMBL/GenBank/DDBJ databases">
        <title>Draft genome of the parasitic nematode Teladorsagia circumcincta isolate WARC Sus (inbred).</title>
        <authorList>
            <person name="Mitreva M."/>
        </authorList>
    </citation>
    <scope>NUCLEOTIDE SEQUENCE [LARGE SCALE GENOMIC DNA]</scope>
    <source>
        <strain evidence="2 3">S</strain>
    </source>
</reference>
<evidence type="ECO:0000313" key="3">
    <source>
        <dbReference type="Proteomes" id="UP000230423"/>
    </source>
</evidence>
<keyword evidence="3" id="KW-1185">Reference proteome</keyword>